<feature type="region of interest" description="Disordered" evidence="1">
    <location>
        <begin position="111"/>
        <end position="143"/>
    </location>
</feature>
<dbReference type="InParanoid" id="M0CUZ9"/>
<evidence type="ECO:0000259" key="2">
    <source>
        <dbReference type="Pfam" id="PF22763"/>
    </source>
</evidence>
<comment type="caution">
    <text evidence="3">The sequence shown here is derived from an EMBL/GenBank/DDBJ whole genome shotgun (WGS) entry which is preliminary data.</text>
</comment>
<keyword evidence="4" id="KW-1185">Reference proteome</keyword>
<sequence>MNAQSGLGFVFTDDDPFVGVDLDDCRDVETGNGDLWAVSIVDRLDSYTEVSPSGTGYHVIIEGTLPDGGNRTGDLELYESARFFTMTGDQIAETADDVYERADALTQIHTEHFGASDHEQDTETESTSNGLDDDELRTKATSAANGEKFDRLYRGETSGYDSHSEADMALSSILAFWSGGDNAQVDRLFRESGLYRPKWDEVHFADGSTYGEKTIERAIRGTSEFYEPSTRTDHQQTESTENAQQATRAEPAPQVESPASRDEAHLERIATLTAELEAVATENERLQAELQAERTRRQKFEQRVEALTRDQTQQSNGSILDWFRR</sequence>
<dbReference type="eggNOG" id="arCOG06276">
    <property type="taxonomic scope" value="Archaea"/>
</dbReference>
<dbReference type="AlphaFoldDB" id="M0CUZ9"/>
<gene>
    <name evidence="3" type="ORF">C474_16809</name>
</gene>
<evidence type="ECO:0000313" key="3">
    <source>
        <dbReference type="EMBL" id="ELZ27030.1"/>
    </source>
</evidence>
<evidence type="ECO:0000256" key="1">
    <source>
        <dbReference type="SAM" id="MobiDB-lite"/>
    </source>
</evidence>
<feature type="compositionally biased region" description="Basic and acidic residues" evidence="1">
    <location>
        <begin position="111"/>
        <end position="121"/>
    </location>
</feature>
<feature type="region of interest" description="Disordered" evidence="1">
    <location>
        <begin position="305"/>
        <end position="325"/>
    </location>
</feature>
<organism evidence="3 4">
    <name type="scientific">Halogeometricum pallidum JCM 14848</name>
    <dbReference type="NCBI Taxonomy" id="1227487"/>
    <lineage>
        <taxon>Archaea</taxon>
        <taxon>Methanobacteriati</taxon>
        <taxon>Methanobacteriota</taxon>
        <taxon>Stenosarchaea group</taxon>
        <taxon>Halobacteria</taxon>
        <taxon>Halobacteriales</taxon>
        <taxon>Haloferacaceae</taxon>
        <taxon>Halogeometricum</taxon>
    </lineage>
</organism>
<reference evidence="3 4" key="1">
    <citation type="journal article" date="2014" name="PLoS Genet.">
        <title>Phylogenetically driven sequencing of extremely halophilic archaea reveals strategies for static and dynamic osmo-response.</title>
        <authorList>
            <person name="Becker E.A."/>
            <person name="Seitzer P.M."/>
            <person name="Tritt A."/>
            <person name="Larsen D."/>
            <person name="Krusor M."/>
            <person name="Yao A.I."/>
            <person name="Wu D."/>
            <person name="Madern D."/>
            <person name="Eisen J.A."/>
            <person name="Darling A.E."/>
            <person name="Facciotti M.T."/>
        </authorList>
    </citation>
    <scope>NUCLEOTIDE SEQUENCE [LARGE SCALE GENOMIC DNA]</scope>
    <source>
        <strain evidence="3 4">JCM 14848</strain>
    </source>
</reference>
<name>M0CUZ9_HALPD</name>
<accession>M0CUZ9</accession>
<feature type="compositionally biased region" description="Polar residues" evidence="1">
    <location>
        <begin position="309"/>
        <end position="318"/>
    </location>
</feature>
<dbReference type="Pfam" id="PF22763">
    <property type="entry name" value="NrS1-1_pol-like_HBD"/>
    <property type="match status" value="1"/>
</dbReference>
<dbReference type="Proteomes" id="UP000011513">
    <property type="component" value="Unassembled WGS sequence"/>
</dbReference>
<proteinExistence type="predicted"/>
<protein>
    <recommendedName>
        <fullName evidence="2">NrS-1 polymerase-like HBD domain-containing protein</fullName>
    </recommendedName>
</protein>
<dbReference type="InterPro" id="IPR054468">
    <property type="entry name" value="NrSPol-like_HBD"/>
</dbReference>
<evidence type="ECO:0000313" key="4">
    <source>
        <dbReference type="Proteomes" id="UP000011513"/>
    </source>
</evidence>
<feature type="compositionally biased region" description="Polar residues" evidence="1">
    <location>
        <begin position="237"/>
        <end position="247"/>
    </location>
</feature>
<dbReference type="EMBL" id="AOIV01000041">
    <property type="protein sequence ID" value="ELZ27030.1"/>
    <property type="molecule type" value="Genomic_DNA"/>
</dbReference>
<feature type="domain" description="NrS-1 polymerase-like HBD" evidence="2">
    <location>
        <begin position="163"/>
        <end position="228"/>
    </location>
</feature>
<feature type="region of interest" description="Disordered" evidence="1">
    <location>
        <begin position="225"/>
        <end position="263"/>
    </location>
</feature>